<reference evidence="4 5" key="1">
    <citation type="submission" date="2023-09" db="EMBL/GenBank/DDBJ databases">
        <title>Flavobacterium sp. a novel bacteria isolate from Pepper rhizosphere.</title>
        <authorList>
            <person name="Peng Y."/>
            <person name="Lee J."/>
        </authorList>
    </citation>
    <scope>NUCLEOTIDE SEQUENCE [LARGE SCALE GENOMIC DNA]</scope>
    <source>
        <strain evidence="3">PMR2A8</strain>
        <strain evidence="4 5">PMTSA4</strain>
    </source>
</reference>
<feature type="chain" id="PRO_5044705449" evidence="2">
    <location>
        <begin position="22"/>
        <end position="326"/>
    </location>
</feature>
<organism evidence="4 5">
    <name type="scientific">Flavobacterium capsici</name>
    <dbReference type="NCBI Taxonomy" id="3075618"/>
    <lineage>
        <taxon>Bacteria</taxon>
        <taxon>Pseudomonadati</taxon>
        <taxon>Bacteroidota</taxon>
        <taxon>Flavobacteriia</taxon>
        <taxon>Flavobacteriales</taxon>
        <taxon>Flavobacteriaceae</taxon>
        <taxon>Flavobacterium</taxon>
    </lineage>
</organism>
<dbReference type="RefSeq" id="WP_313321543.1">
    <property type="nucleotide sequence ID" value="NZ_CP134878.1"/>
</dbReference>
<feature type="region of interest" description="Disordered" evidence="1">
    <location>
        <begin position="297"/>
        <end position="326"/>
    </location>
</feature>
<accession>A0AA96J827</accession>
<name>A0AA96J827_9FLAO</name>
<evidence type="ECO:0000313" key="4">
    <source>
        <dbReference type="EMBL" id="WNM21946.1"/>
    </source>
</evidence>
<dbReference type="AlphaFoldDB" id="A0AA96J827"/>
<dbReference type="Proteomes" id="UP001304515">
    <property type="component" value="Chromosome"/>
</dbReference>
<gene>
    <name evidence="4" type="ORF">RN605_00990</name>
    <name evidence="3" type="ORF">RN608_07690</name>
</gene>
<dbReference type="Pfam" id="PF13557">
    <property type="entry name" value="Phenol_MetA_deg"/>
    <property type="match status" value="1"/>
</dbReference>
<dbReference type="EMBL" id="CP134878">
    <property type="protein sequence ID" value="WNM17893.1"/>
    <property type="molecule type" value="Genomic_DNA"/>
</dbReference>
<proteinExistence type="predicted"/>
<sequence length="326" mass="37602">MQKVKALLLIGFLMSSTYQFAQYTDIINSNRPGKSQSAFSVGKTVFQAEGGIFGIREKHDLARYQANGFGSELSVRYGAFFEQFEMMLDMQYQYDWYQAPLIDDTRGGFKQMTFGAKYLVYDPFKNLREDKPNLYSWNANHSSKFNWKQLIPAVALYAGLNIKVGNNPFYPDDSFISPKAMLITQNHFGTKWVFVNNVYFDKLFTDYQALGVVSTLTRGFNMRWSGFLEFQGIKSDLYADYLFRVGAAYLIKENIQIDASISKNVKDTPEILYGGVGLSWRFDQNYEKVYLRSTKPVDKEKGKDKKSKKDKKKKRKDAVEPEELNP</sequence>
<protein>
    <submittedName>
        <fullName evidence="4">Transporter</fullName>
    </submittedName>
</protein>
<dbReference type="EMBL" id="CP134890">
    <property type="protein sequence ID" value="WNM21946.1"/>
    <property type="molecule type" value="Genomic_DNA"/>
</dbReference>
<evidence type="ECO:0000256" key="2">
    <source>
        <dbReference type="SAM" id="SignalP"/>
    </source>
</evidence>
<accession>A0AA96J268</accession>
<evidence type="ECO:0000256" key="1">
    <source>
        <dbReference type="SAM" id="MobiDB-lite"/>
    </source>
</evidence>
<dbReference type="KEGG" id="fcj:RN605_00990"/>
<evidence type="ECO:0000313" key="5">
    <source>
        <dbReference type="Proteomes" id="UP001304515"/>
    </source>
</evidence>
<keyword evidence="5" id="KW-1185">Reference proteome</keyword>
<feature type="signal peptide" evidence="2">
    <location>
        <begin position="1"/>
        <end position="21"/>
    </location>
</feature>
<evidence type="ECO:0000313" key="3">
    <source>
        <dbReference type="EMBL" id="WNM17893.1"/>
    </source>
</evidence>
<feature type="compositionally biased region" description="Basic residues" evidence="1">
    <location>
        <begin position="304"/>
        <end position="316"/>
    </location>
</feature>
<dbReference type="InterPro" id="IPR025737">
    <property type="entry name" value="FApF"/>
</dbReference>
<keyword evidence="2" id="KW-0732">Signal</keyword>